<keyword evidence="8 10" id="KW-0067">ATP-binding</keyword>
<comment type="subunit">
    <text evidence="10">Monomer.</text>
</comment>
<keyword evidence="10" id="KW-0539">Nucleus</keyword>
<comment type="catalytic activity">
    <reaction evidence="10">
        <text>adenosine + ATP = AMP + ADP + H(+)</text>
        <dbReference type="Rhea" id="RHEA:20824"/>
        <dbReference type="ChEBI" id="CHEBI:15378"/>
        <dbReference type="ChEBI" id="CHEBI:16335"/>
        <dbReference type="ChEBI" id="CHEBI:30616"/>
        <dbReference type="ChEBI" id="CHEBI:456215"/>
        <dbReference type="ChEBI" id="CHEBI:456216"/>
        <dbReference type="EC" id="2.7.1.20"/>
    </reaction>
</comment>
<comment type="similarity">
    <text evidence="2 10">Belongs to the carbohydrate kinase PfkB family.</text>
</comment>
<dbReference type="InterPro" id="IPR001805">
    <property type="entry name" value="Adenokinase"/>
</dbReference>
<keyword evidence="4 10" id="KW-0808">Transferase</keyword>
<dbReference type="Gene3D" id="3.40.1190.20">
    <property type="match status" value="1"/>
</dbReference>
<keyword evidence="5 10" id="KW-0660">Purine salvage</keyword>
<dbReference type="AlphaFoldDB" id="A0A7M7Q8H1"/>
<proteinExistence type="inferred from homology"/>
<evidence type="ECO:0000256" key="3">
    <source>
        <dbReference type="ARBA" id="ARBA00012119"/>
    </source>
</evidence>
<organism evidence="12 13">
    <name type="scientific">Nasonia vitripennis</name>
    <name type="common">Parasitic wasp</name>
    <dbReference type="NCBI Taxonomy" id="7425"/>
    <lineage>
        <taxon>Eukaryota</taxon>
        <taxon>Metazoa</taxon>
        <taxon>Ecdysozoa</taxon>
        <taxon>Arthropoda</taxon>
        <taxon>Hexapoda</taxon>
        <taxon>Insecta</taxon>
        <taxon>Pterygota</taxon>
        <taxon>Neoptera</taxon>
        <taxon>Endopterygota</taxon>
        <taxon>Hymenoptera</taxon>
        <taxon>Apocrita</taxon>
        <taxon>Proctotrupomorpha</taxon>
        <taxon>Chalcidoidea</taxon>
        <taxon>Pteromalidae</taxon>
        <taxon>Pteromalinae</taxon>
        <taxon>Nasonia</taxon>
    </lineage>
</organism>
<dbReference type="InterPro" id="IPR002173">
    <property type="entry name" value="Carboh/pur_kinase_PfkB_CS"/>
</dbReference>
<comment type="subcellular location">
    <subcellularLocation>
        <location evidence="10">Nucleus</location>
    </subcellularLocation>
</comment>
<dbReference type="GO" id="GO:0005524">
    <property type="term" value="F:ATP binding"/>
    <property type="evidence" value="ECO:0007669"/>
    <property type="project" value="UniProtKB-UniRule"/>
</dbReference>
<evidence type="ECO:0000313" key="12">
    <source>
        <dbReference type="EnsemblMetazoa" id="XP_031783366"/>
    </source>
</evidence>
<evidence type="ECO:0000256" key="7">
    <source>
        <dbReference type="ARBA" id="ARBA00022777"/>
    </source>
</evidence>
<dbReference type="SMR" id="A0A7M7Q8H1"/>
<keyword evidence="13" id="KW-1185">Reference proteome</keyword>
<dbReference type="GO" id="GO:0006166">
    <property type="term" value="P:purine ribonucleoside salvage"/>
    <property type="evidence" value="ECO:0007669"/>
    <property type="project" value="UniProtKB-KW"/>
</dbReference>
<dbReference type="Gene3D" id="3.30.1110.10">
    <property type="match status" value="1"/>
</dbReference>
<dbReference type="FunCoup" id="A0A7M7Q8H1">
    <property type="interactions" value="144"/>
</dbReference>
<dbReference type="CDD" id="cd01168">
    <property type="entry name" value="adenosine_kinase"/>
    <property type="match status" value="1"/>
</dbReference>
<comment type="function">
    <text evidence="10">ATP dependent phosphorylation of adenosine and other related nucleoside analogs to monophosphate derivatives.</text>
</comment>
<dbReference type="UniPathway" id="UPA00588">
    <property type="reaction ID" value="UER00659"/>
</dbReference>
<dbReference type="RefSeq" id="XP_031783366.1">
    <property type="nucleotide sequence ID" value="XM_031927506.2"/>
</dbReference>
<dbReference type="GO" id="GO:0004001">
    <property type="term" value="F:adenosine kinase activity"/>
    <property type="evidence" value="ECO:0007669"/>
    <property type="project" value="UniProtKB-UniRule"/>
</dbReference>
<dbReference type="GO" id="GO:0006144">
    <property type="term" value="P:purine nucleobase metabolic process"/>
    <property type="evidence" value="ECO:0007669"/>
    <property type="project" value="TreeGrafter"/>
</dbReference>
<dbReference type="GO" id="GO:0005829">
    <property type="term" value="C:cytosol"/>
    <property type="evidence" value="ECO:0007669"/>
    <property type="project" value="TreeGrafter"/>
</dbReference>
<evidence type="ECO:0000256" key="8">
    <source>
        <dbReference type="ARBA" id="ARBA00022840"/>
    </source>
</evidence>
<evidence type="ECO:0000256" key="4">
    <source>
        <dbReference type="ARBA" id="ARBA00022679"/>
    </source>
</evidence>
<feature type="domain" description="Carbohydrate kinase PfkB" evidence="11">
    <location>
        <begin position="71"/>
        <end position="376"/>
    </location>
</feature>
<dbReference type="EnsemblMetazoa" id="XM_031927506">
    <property type="protein sequence ID" value="XP_031783366"/>
    <property type="gene ID" value="LOC100114054"/>
</dbReference>
<dbReference type="PRINTS" id="PR00989">
    <property type="entry name" value="ADENOKINASE"/>
</dbReference>
<dbReference type="Pfam" id="PF00294">
    <property type="entry name" value="PfkB"/>
    <property type="match status" value="1"/>
</dbReference>
<dbReference type="GeneID" id="100114054"/>
<comment type="pathway">
    <text evidence="1 10">Purine metabolism; AMP biosynthesis via salvage pathway; AMP from adenosine: step 1/1.</text>
</comment>
<name>A0A7M7Q8H1_NASVI</name>
<dbReference type="OMA" id="RKVICFG"/>
<evidence type="ECO:0000256" key="1">
    <source>
        <dbReference type="ARBA" id="ARBA00004801"/>
    </source>
</evidence>
<dbReference type="Proteomes" id="UP000002358">
    <property type="component" value="Chromosome 1"/>
</dbReference>
<evidence type="ECO:0000256" key="2">
    <source>
        <dbReference type="ARBA" id="ARBA00010688"/>
    </source>
</evidence>
<dbReference type="PANTHER" id="PTHR45769">
    <property type="entry name" value="ADENOSINE KINASE"/>
    <property type="match status" value="1"/>
</dbReference>
<keyword evidence="10" id="KW-0460">Magnesium</keyword>
<keyword evidence="7 10" id="KW-0418">Kinase</keyword>
<dbReference type="PROSITE" id="PS00584">
    <property type="entry name" value="PFKB_KINASES_2"/>
    <property type="match status" value="1"/>
</dbReference>
<feature type="active site" description="Proton acceptor" evidence="9">
    <location>
        <position position="336"/>
    </location>
</feature>
<protein>
    <recommendedName>
        <fullName evidence="3 10">Adenosine kinase</fullName>
        <shortName evidence="10">AK</shortName>
        <ecNumber evidence="3 10">2.7.1.20</ecNumber>
    </recommendedName>
    <alternativeName>
        <fullName evidence="10">Adenosine 5'-phosphotransferase</fullName>
    </alternativeName>
</protein>
<dbReference type="GO" id="GO:0044209">
    <property type="term" value="P:AMP salvage"/>
    <property type="evidence" value="ECO:0007669"/>
    <property type="project" value="UniProtKB-UniRule"/>
</dbReference>
<evidence type="ECO:0000313" key="13">
    <source>
        <dbReference type="Proteomes" id="UP000002358"/>
    </source>
</evidence>
<accession>A0A7M7Q8H1</accession>
<evidence type="ECO:0000259" key="11">
    <source>
        <dbReference type="Pfam" id="PF00294"/>
    </source>
</evidence>
<evidence type="ECO:0000256" key="5">
    <source>
        <dbReference type="ARBA" id="ARBA00022726"/>
    </source>
</evidence>
<evidence type="ECO:0000256" key="10">
    <source>
        <dbReference type="RuleBase" id="RU368116"/>
    </source>
</evidence>
<dbReference type="GO" id="GO:0005634">
    <property type="term" value="C:nucleus"/>
    <property type="evidence" value="ECO:0007669"/>
    <property type="project" value="UniProtKB-SubCell"/>
</dbReference>
<dbReference type="EC" id="2.7.1.20" evidence="3 10"/>
<keyword evidence="6 10" id="KW-0547">Nucleotide-binding</keyword>
<comment type="cofactor">
    <cofactor evidence="10">
        <name>Mg(2+)</name>
        <dbReference type="ChEBI" id="CHEBI:18420"/>
    </cofactor>
    <text evidence="10">Binds 3 Mg(2+) ions per subunit.</text>
</comment>
<reference evidence="12" key="1">
    <citation type="submission" date="2021-01" db="UniProtKB">
        <authorList>
            <consortium name="EnsemblMetazoa"/>
        </authorList>
    </citation>
    <scope>IDENTIFICATION</scope>
</reference>
<dbReference type="InParanoid" id="A0A7M7Q8H1"/>
<dbReference type="InterPro" id="IPR029056">
    <property type="entry name" value="Ribokinase-like"/>
</dbReference>
<dbReference type="PANTHER" id="PTHR45769:SF3">
    <property type="entry name" value="ADENOSINE KINASE"/>
    <property type="match status" value="1"/>
</dbReference>
<dbReference type="OrthoDB" id="432447at2759"/>
<evidence type="ECO:0000256" key="9">
    <source>
        <dbReference type="PIRSR" id="PIRSR601805-1"/>
    </source>
</evidence>
<dbReference type="SUPFAM" id="SSF53613">
    <property type="entry name" value="Ribokinase-like"/>
    <property type="match status" value="1"/>
</dbReference>
<evidence type="ECO:0000256" key="6">
    <source>
        <dbReference type="ARBA" id="ARBA00022741"/>
    </source>
</evidence>
<sequence>MVYIQVNSGIMYLSATTLSVKEIFANFEHPVVMAFGNPLLDVILTDDENNLLSKYNLKIDGQTELEEKVMEQLFADLPEESKRTTSAGGCAQNTMRVLQKLCGKKNGPKICVYYGGLGKDSRGDILEELVRSANVDARYAIHPTLPTGVCVSIINDGYRSLAATLGAASIYTLEDLKTTVLPLDTVRVIYIEGFFVTHSLDVAKEVVKRAQGKNIVIALNLNGTYIFEDHHAALCEMVGLAKIVFGNVEEMKALANSLNLKFDNPTDIPFLLNNLKGVSVNASNSSSGNWLMSDGIFVMTQGDVNPAIVVWGQGQSAQISPIKPKSPVIDTTGAGDSLVAGFLAGLLTKKDPKTCLEWGCKVASEVVTNIGATLSNDLPADFLQ</sequence>
<dbReference type="InterPro" id="IPR011611">
    <property type="entry name" value="PfkB_dom"/>
</dbReference>